<name>A0ABD2QJZ4_9PLAT</name>
<evidence type="ECO:0008006" key="4">
    <source>
        <dbReference type="Google" id="ProtNLM"/>
    </source>
</evidence>
<keyword evidence="3" id="KW-1185">Reference proteome</keyword>
<comment type="caution">
    <text evidence="2">The sequence shown here is derived from an EMBL/GenBank/DDBJ whole genome shotgun (WGS) entry which is preliminary data.</text>
</comment>
<evidence type="ECO:0000256" key="1">
    <source>
        <dbReference type="SAM" id="MobiDB-lite"/>
    </source>
</evidence>
<organism evidence="2 3">
    <name type="scientific">Cichlidogyrus casuarinus</name>
    <dbReference type="NCBI Taxonomy" id="1844966"/>
    <lineage>
        <taxon>Eukaryota</taxon>
        <taxon>Metazoa</taxon>
        <taxon>Spiralia</taxon>
        <taxon>Lophotrochozoa</taxon>
        <taxon>Platyhelminthes</taxon>
        <taxon>Monogenea</taxon>
        <taxon>Monopisthocotylea</taxon>
        <taxon>Dactylogyridea</taxon>
        <taxon>Ancyrocephalidae</taxon>
        <taxon>Cichlidogyrus</taxon>
    </lineage>
</organism>
<evidence type="ECO:0000313" key="2">
    <source>
        <dbReference type="EMBL" id="KAL3319760.1"/>
    </source>
</evidence>
<protein>
    <recommendedName>
        <fullName evidence="4">Enamelin</fullName>
    </recommendedName>
</protein>
<proteinExistence type="predicted"/>
<accession>A0ABD2QJZ4</accession>
<sequence length="121" mass="14105">MQPPSTFKQPNLDPHFYSRSADFPYKNWQFPTRYPDNSPFAQPSMSRPESKNRRKQAPMTYDESVPMQLLPQQSLDHPNPFTYPGTAFQQEPSYYEHYYQNYPQGYPTAQSSSHDYPGATG</sequence>
<feature type="region of interest" description="Disordered" evidence="1">
    <location>
        <begin position="34"/>
        <end position="87"/>
    </location>
</feature>
<gene>
    <name evidence="2" type="ORF">Ciccas_001553</name>
</gene>
<dbReference type="EMBL" id="JBJKFK010000104">
    <property type="protein sequence ID" value="KAL3319760.1"/>
    <property type="molecule type" value="Genomic_DNA"/>
</dbReference>
<evidence type="ECO:0000313" key="3">
    <source>
        <dbReference type="Proteomes" id="UP001626550"/>
    </source>
</evidence>
<reference evidence="2 3" key="1">
    <citation type="submission" date="2024-11" db="EMBL/GenBank/DDBJ databases">
        <title>Adaptive evolution of stress response genes in parasites aligns with host niche diversity.</title>
        <authorList>
            <person name="Hahn C."/>
            <person name="Resl P."/>
        </authorList>
    </citation>
    <scope>NUCLEOTIDE SEQUENCE [LARGE SCALE GENOMIC DNA]</scope>
    <source>
        <strain evidence="2">EGGRZ-B1_66</strain>
        <tissue evidence="2">Body</tissue>
    </source>
</reference>
<dbReference type="Proteomes" id="UP001626550">
    <property type="component" value="Unassembled WGS sequence"/>
</dbReference>
<dbReference type="AlphaFoldDB" id="A0ABD2QJZ4"/>